<dbReference type="InterPro" id="IPR058561">
    <property type="entry name" value="Exonuc_1_C"/>
</dbReference>
<feature type="binding site" evidence="15">
    <location>
        <position position="179"/>
    </location>
    <ligand>
        <name>Mg(2+)</name>
        <dbReference type="ChEBI" id="CHEBI:18420"/>
        <label>2</label>
    </ligand>
</feature>
<keyword evidence="8 13" id="KW-0269">Exonuclease</keyword>
<gene>
    <name evidence="18" type="primary">sbcB</name>
    <name evidence="18" type="ORF">Q9L42_020600</name>
</gene>
<sequence>MNSILWHDYETFGSNTRFDRPSQFAAIRTDLDLNIIGDPVSVYCKPNIDRLPSMEACLITGISPQLAKKEGLTEVEFFRGIHHEMMEPGTTSVGYNNLAFDDELSRHGFYRNFFDPYEREWRNGNSRWDFINVTRAFAAMRPEGINWPVDEEGRVTVKLDRLAPANGIQHLDAHDALADVRALIELARLFKNTNPKLYEYVWSLRNKSAVQNRLKLNQVVLHISPYYGKENYNAALIMPVARHPTNKNAVIAINMSEDVSALQGLDSESISQRVFNKKGDGRLPVMLIQTNKCPALFSAPALRGEDIDRLNLRSELAQLKAQQAIVQSLDLAVLRDAFLSDPTEVGDVDGMLYGGNFFDNEDRCTMNNLRDLSGADIAKESPVFNDPRLDELWFRFKARNHPESLTDQEQNRWREHCRNRAIKPLNDDLSIHQLIDKIDEHLVSASGKDHDVLSRLREYLFETAGQLDIDVAKQSVSQAVS</sequence>
<dbReference type="AlphaFoldDB" id="A0AAU7P0D3"/>
<feature type="domain" description="ExoI SH3-like" evidence="16">
    <location>
        <begin position="195"/>
        <end position="342"/>
    </location>
</feature>
<feature type="binding site" evidence="14">
    <location>
        <position position="158"/>
    </location>
    <ligand>
        <name>substrate</name>
    </ligand>
</feature>
<feature type="binding site" evidence="14">
    <location>
        <position position="10"/>
    </location>
    <ligand>
        <name>substrate</name>
    </ligand>
</feature>
<dbReference type="CDD" id="cd06138">
    <property type="entry name" value="ExoI_N"/>
    <property type="match status" value="1"/>
</dbReference>
<dbReference type="Gene3D" id="3.30.1520.20">
    <property type="entry name" value="Exonuclease ExoI, domain 2"/>
    <property type="match status" value="1"/>
</dbReference>
<evidence type="ECO:0000256" key="13">
    <source>
        <dbReference type="PIRNR" id="PIRNR000977"/>
    </source>
</evidence>
<keyword evidence="10" id="KW-0238">DNA-binding</keyword>
<dbReference type="PIRSF" id="PIRSF000977">
    <property type="entry name" value="Exodeoxyribonuclease_I"/>
    <property type="match status" value="1"/>
</dbReference>
<evidence type="ECO:0000256" key="14">
    <source>
        <dbReference type="PIRSR" id="PIRSR000977-1"/>
    </source>
</evidence>
<dbReference type="InterPro" id="IPR038649">
    <property type="entry name" value="EXOI_SH3_sf"/>
</dbReference>
<evidence type="ECO:0000256" key="12">
    <source>
        <dbReference type="ARBA" id="ARBA00046792"/>
    </source>
</evidence>
<evidence type="ECO:0000313" key="18">
    <source>
        <dbReference type="EMBL" id="XBS22714.1"/>
    </source>
</evidence>
<dbReference type="InterPro" id="IPR013520">
    <property type="entry name" value="Ribonucl_H"/>
</dbReference>
<comment type="cofactor">
    <cofactor evidence="15">
        <name>Mg(2+)</name>
        <dbReference type="ChEBI" id="CHEBI:18420"/>
    </cofactor>
    <text evidence="15">Binds 2 Mg(2+) ions per monomer.</text>
</comment>
<dbReference type="PROSITE" id="PS51785">
    <property type="entry name" value="EXOI_C"/>
    <property type="match status" value="1"/>
</dbReference>
<dbReference type="RefSeq" id="WP_305910561.1">
    <property type="nucleotide sequence ID" value="NZ_CP157744.1"/>
</dbReference>
<evidence type="ECO:0000256" key="8">
    <source>
        <dbReference type="ARBA" id="ARBA00022839"/>
    </source>
</evidence>
<comment type="subunit">
    <text evidence="12">Monomer. Interacts with ssb (via C-terminus); this interaction stimulates the exonuclease activity by recruiting the enzyme to its substrate.</text>
</comment>
<dbReference type="Gene3D" id="1.20.1280.70">
    <property type="entry name" value="Exonuclease ExoI, domain 3"/>
    <property type="match status" value="1"/>
</dbReference>
<dbReference type="InterPro" id="IPR013620">
    <property type="entry name" value="Exonuc_1_SH3"/>
</dbReference>
<dbReference type="SUPFAM" id="SSF53098">
    <property type="entry name" value="Ribonuclease H-like"/>
    <property type="match status" value="1"/>
</dbReference>
<keyword evidence="9 15" id="KW-0460">Magnesium</keyword>
<keyword evidence="6 13" id="KW-0227">DNA damage</keyword>
<dbReference type="InterPro" id="IPR023607">
    <property type="entry name" value="Exodeoxyribonuclease_I"/>
</dbReference>
<organism evidence="18 19">
    <name type="scientific">Methylomarinum roseum</name>
    <dbReference type="NCBI Taxonomy" id="3067653"/>
    <lineage>
        <taxon>Bacteria</taxon>
        <taxon>Pseudomonadati</taxon>
        <taxon>Pseudomonadota</taxon>
        <taxon>Gammaproteobacteria</taxon>
        <taxon>Methylococcales</taxon>
        <taxon>Methylococcaceae</taxon>
        <taxon>Methylomarinum</taxon>
    </lineage>
</organism>
<name>A0AAU7P0D3_9GAMM</name>
<dbReference type="PROSITE" id="PS51784">
    <property type="entry name" value="EXOI_SH3"/>
    <property type="match status" value="1"/>
</dbReference>
<dbReference type="GO" id="GO:0008310">
    <property type="term" value="F:single-stranded DNA 3'-5' DNA exonuclease activity"/>
    <property type="evidence" value="ECO:0007669"/>
    <property type="project" value="UniProtKB-EC"/>
</dbReference>
<keyword evidence="19" id="KW-1185">Reference proteome</keyword>
<dbReference type="Pfam" id="PF00929">
    <property type="entry name" value="RNase_T"/>
    <property type="match status" value="1"/>
</dbReference>
<keyword evidence="4 13" id="KW-0540">Nuclease</keyword>
<keyword evidence="7 13" id="KW-0378">Hydrolase</keyword>
<dbReference type="Pfam" id="PF26016">
    <property type="entry name" value="ExoI_C"/>
    <property type="match status" value="1"/>
</dbReference>
<feature type="binding site" evidence="15">
    <location>
        <position position="10"/>
    </location>
    <ligand>
        <name>Mg(2+)</name>
        <dbReference type="ChEBI" id="CHEBI:18420"/>
        <label>2</label>
    </ligand>
</feature>
<protein>
    <recommendedName>
        <fullName evidence="3 13">Exodeoxyribonuclease I</fullName>
        <ecNumber evidence="2 13">3.1.11.1</ecNumber>
    </recommendedName>
</protein>
<evidence type="ECO:0000256" key="1">
    <source>
        <dbReference type="ARBA" id="ARBA00000563"/>
    </source>
</evidence>
<evidence type="ECO:0000259" key="16">
    <source>
        <dbReference type="PROSITE" id="PS51784"/>
    </source>
</evidence>
<evidence type="ECO:0000256" key="9">
    <source>
        <dbReference type="ARBA" id="ARBA00022842"/>
    </source>
</evidence>
<evidence type="ECO:0000313" key="19">
    <source>
        <dbReference type="Proteomes" id="UP001225378"/>
    </source>
</evidence>
<evidence type="ECO:0000256" key="6">
    <source>
        <dbReference type="ARBA" id="ARBA00022763"/>
    </source>
</evidence>
<dbReference type="Proteomes" id="UP001225378">
    <property type="component" value="Plasmid unnamed2"/>
</dbReference>
<evidence type="ECO:0000256" key="10">
    <source>
        <dbReference type="ARBA" id="ARBA00023125"/>
    </source>
</evidence>
<evidence type="ECO:0000256" key="4">
    <source>
        <dbReference type="ARBA" id="ARBA00022722"/>
    </source>
</evidence>
<evidence type="ECO:0000256" key="11">
    <source>
        <dbReference type="ARBA" id="ARBA00023204"/>
    </source>
</evidence>
<reference evidence="18 19" key="1">
    <citation type="journal article" date="2024" name="Microbiology">
        <title>Methylomarinum rosea sp. nov., a novel halophilic methanotrophic bacterium from the hypersaline Lake Elton.</title>
        <authorList>
            <person name="Suleimanov R.Z."/>
            <person name="Oshkin I.Y."/>
            <person name="Danilova O.V."/>
            <person name="Suzina N.E."/>
            <person name="Dedysh S.N."/>
        </authorList>
    </citation>
    <scope>NUCLEOTIDE SEQUENCE [LARGE SCALE GENOMIC DNA]</scope>
    <source>
        <strain evidence="18 19">Ch1-1</strain>
        <plasmid evidence="19">unnamed2</plasmid>
    </source>
</reference>
<dbReference type="InterPro" id="IPR036397">
    <property type="entry name" value="RNaseH_sf"/>
</dbReference>
<dbReference type="Gene3D" id="3.30.420.10">
    <property type="entry name" value="Ribonuclease H-like superfamily/Ribonuclease H"/>
    <property type="match status" value="1"/>
</dbReference>
<dbReference type="InterPro" id="IPR012337">
    <property type="entry name" value="RNaseH-like_sf"/>
</dbReference>
<dbReference type="EMBL" id="CP157744">
    <property type="protein sequence ID" value="XBS22714.1"/>
    <property type="molecule type" value="Genomic_DNA"/>
</dbReference>
<feature type="binding site" evidence="15">
    <location>
        <position position="8"/>
    </location>
    <ligand>
        <name>Mg(2+)</name>
        <dbReference type="ChEBI" id="CHEBI:18420"/>
        <label>1</label>
    </ligand>
</feature>
<dbReference type="KEGG" id="mech:Q9L42_020600"/>
<dbReference type="GO" id="GO:0003677">
    <property type="term" value="F:DNA binding"/>
    <property type="evidence" value="ECO:0007669"/>
    <property type="project" value="UniProtKB-KW"/>
</dbReference>
<dbReference type="NCBIfam" id="NF008746">
    <property type="entry name" value="PRK11779.1"/>
    <property type="match status" value="1"/>
</dbReference>
<evidence type="ECO:0000259" key="17">
    <source>
        <dbReference type="PROSITE" id="PS51785"/>
    </source>
</evidence>
<evidence type="ECO:0000256" key="15">
    <source>
        <dbReference type="PIRSR" id="PIRSR000977-2"/>
    </source>
</evidence>
<evidence type="ECO:0000256" key="2">
    <source>
        <dbReference type="ARBA" id="ARBA00012108"/>
    </source>
</evidence>
<dbReference type="FunFam" id="3.30.420.10:FF:000033">
    <property type="entry name" value="Exodeoxyribonuclease I"/>
    <property type="match status" value="1"/>
</dbReference>
<dbReference type="EC" id="3.1.11.1" evidence="2 13"/>
<evidence type="ECO:0000256" key="5">
    <source>
        <dbReference type="ARBA" id="ARBA00022723"/>
    </source>
</evidence>
<geneLocation type="plasmid" evidence="18 19">
    <name>unnamed2</name>
</geneLocation>
<dbReference type="Pfam" id="PF08411">
    <property type="entry name" value="ExoI_SH3"/>
    <property type="match status" value="1"/>
</dbReference>
<comment type="catalytic activity">
    <reaction evidence="1 13">
        <text>Exonucleolytic cleavage in the 3'- to 5'-direction to yield nucleoside 5'-phosphates.</text>
        <dbReference type="EC" id="3.1.11.1"/>
    </reaction>
</comment>
<proteinExistence type="predicted"/>
<keyword evidence="11 13" id="KW-0234">DNA repair</keyword>
<evidence type="ECO:0000256" key="3">
    <source>
        <dbReference type="ARBA" id="ARBA00019900"/>
    </source>
</evidence>
<keyword evidence="5 15" id="KW-0479">Metal-binding</keyword>
<dbReference type="GO" id="GO:0046872">
    <property type="term" value="F:metal ion binding"/>
    <property type="evidence" value="ECO:0007669"/>
    <property type="project" value="UniProtKB-KW"/>
</dbReference>
<dbReference type="GO" id="GO:0006281">
    <property type="term" value="P:DNA repair"/>
    <property type="evidence" value="ECO:0007669"/>
    <property type="project" value="UniProtKB-KW"/>
</dbReference>
<dbReference type="InterPro" id="IPR034747">
    <property type="entry name" value="EXOI_SH3"/>
</dbReference>
<feature type="domain" description="ExoI C-terminal" evidence="17">
    <location>
        <begin position="344"/>
        <end position="464"/>
    </location>
</feature>
<keyword evidence="18" id="KW-0614">Plasmid</keyword>
<evidence type="ECO:0000256" key="7">
    <source>
        <dbReference type="ARBA" id="ARBA00022801"/>
    </source>
</evidence>
<accession>A0AAU7P0D3</accession>